<organism evidence="3 4">
    <name type="scientific">Periplaneta americana</name>
    <name type="common">American cockroach</name>
    <name type="synonym">Blatta americana</name>
    <dbReference type="NCBI Taxonomy" id="6978"/>
    <lineage>
        <taxon>Eukaryota</taxon>
        <taxon>Metazoa</taxon>
        <taxon>Ecdysozoa</taxon>
        <taxon>Arthropoda</taxon>
        <taxon>Hexapoda</taxon>
        <taxon>Insecta</taxon>
        <taxon>Pterygota</taxon>
        <taxon>Neoptera</taxon>
        <taxon>Polyneoptera</taxon>
        <taxon>Dictyoptera</taxon>
        <taxon>Blattodea</taxon>
        <taxon>Blattoidea</taxon>
        <taxon>Blattidae</taxon>
        <taxon>Blattinae</taxon>
        <taxon>Periplaneta</taxon>
    </lineage>
</organism>
<gene>
    <name evidence="3" type="ORF">ANN_21853</name>
</gene>
<comment type="caution">
    <text evidence="3">The sequence shown here is derived from an EMBL/GenBank/DDBJ whole genome shotgun (WGS) entry which is preliminary data.</text>
</comment>
<keyword evidence="2" id="KW-0812">Transmembrane</keyword>
<evidence type="ECO:0000313" key="4">
    <source>
        <dbReference type="Proteomes" id="UP001148838"/>
    </source>
</evidence>
<keyword evidence="2" id="KW-1133">Transmembrane helix</keyword>
<accession>A0ABQ8S7J2</accession>
<dbReference type="Proteomes" id="UP001148838">
    <property type="component" value="Unassembled WGS sequence"/>
</dbReference>
<feature type="transmembrane region" description="Helical" evidence="2">
    <location>
        <begin position="37"/>
        <end position="62"/>
    </location>
</feature>
<keyword evidence="2" id="KW-0472">Membrane</keyword>
<dbReference type="EMBL" id="JAJSOF020000033">
    <property type="protein sequence ID" value="KAJ4429652.1"/>
    <property type="molecule type" value="Genomic_DNA"/>
</dbReference>
<sequence>MWQFYIAVISVHALFLSVNQFIMCIRHEWKECSTYSPPATVVLLLFLVFEALLFAIFTAVMLGTQLQAIWNDETGIEQLKKEEARWVKKSRWKSIQAVFGRFSLAWFSPFTRPPPKTKLESYLYSVREFSFHLLFGQPTACWIASYSCVNCLLNQRHCPKGELLINARHHRVRHALATSLKTLNWEIHEEVHCVSSDGSFRRADIIAINGHLKRALVLDPTIRFERNLNQATEVDIEKKSIYEPCLPYLSQKYNVPLKQWSVIGLLFGSRELRERLSVAKRVEQQANINRFNILKLKDEETKQRYQVEISNRFAALDNIKMDLREVGYDGRDWINLAQDRDQWRAYFGGGNEPPGSLRASKCENNENNEAHKIYNRPKGLTYLLALKEPGGSLPPPHKPAIGPYPEQD</sequence>
<reference evidence="3 4" key="1">
    <citation type="journal article" date="2022" name="Allergy">
        <title>Genome assembly and annotation of Periplaneta americana reveal a comprehensive cockroach allergen profile.</title>
        <authorList>
            <person name="Wang L."/>
            <person name="Xiong Q."/>
            <person name="Saelim N."/>
            <person name="Wang L."/>
            <person name="Nong W."/>
            <person name="Wan A.T."/>
            <person name="Shi M."/>
            <person name="Liu X."/>
            <person name="Cao Q."/>
            <person name="Hui J.H.L."/>
            <person name="Sookrung N."/>
            <person name="Leung T.F."/>
            <person name="Tungtrongchitr A."/>
            <person name="Tsui S.K.W."/>
        </authorList>
    </citation>
    <scope>NUCLEOTIDE SEQUENCE [LARGE SCALE GENOMIC DNA]</scope>
    <source>
        <strain evidence="3">PWHHKU_190912</strain>
    </source>
</reference>
<keyword evidence="4" id="KW-1185">Reference proteome</keyword>
<evidence type="ECO:0000256" key="1">
    <source>
        <dbReference type="SAM" id="MobiDB-lite"/>
    </source>
</evidence>
<evidence type="ECO:0000256" key="2">
    <source>
        <dbReference type="SAM" id="Phobius"/>
    </source>
</evidence>
<protein>
    <submittedName>
        <fullName evidence="3">Uncharacterized protein</fullName>
    </submittedName>
</protein>
<proteinExistence type="predicted"/>
<evidence type="ECO:0000313" key="3">
    <source>
        <dbReference type="EMBL" id="KAJ4429652.1"/>
    </source>
</evidence>
<feature type="transmembrane region" description="Helical" evidence="2">
    <location>
        <begin position="6"/>
        <end position="25"/>
    </location>
</feature>
<name>A0ABQ8S7J2_PERAM</name>
<feature type="region of interest" description="Disordered" evidence="1">
    <location>
        <begin position="387"/>
        <end position="408"/>
    </location>
</feature>